<reference evidence="1" key="1">
    <citation type="journal article" date="2023" name="Science">
        <title>Genome structures resolve the early diversification of teleost fishes.</title>
        <authorList>
            <person name="Parey E."/>
            <person name="Louis A."/>
            <person name="Montfort J."/>
            <person name="Bouchez O."/>
            <person name="Roques C."/>
            <person name="Iampietro C."/>
            <person name="Lluch J."/>
            <person name="Castinel A."/>
            <person name="Donnadieu C."/>
            <person name="Desvignes T."/>
            <person name="Floi Bucao C."/>
            <person name="Jouanno E."/>
            <person name="Wen M."/>
            <person name="Mejri S."/>
            <person name="Dirks R."/>
            <person name="Jansen H."/>
            <person name="Henkel C."/>
            <person name="Chen W.J."/>
            <person name="Zahm M."/>
            <person name="Cabau C."/>
            <person name="Klopp C."/>
            <person name="Thompson A.W."/>
            <person name="Robinson-Rechavi M."/>
            <person name="Braasch I."/>
            <person name="Lecointre G."/>
            <person name="Bobe J."/>
            <person name="Postlethwait J.H."/>
            <person name="Berthelot C."/>
            <person name="Roest Crollius H."/>
            <person name="Guiguen Y."/>
        </authorList>
    </citation>
    <scope>NUCLEOTIDE SEQUENCE</scope>
    <source>
        <strain evidence="1">WJC10195</strain>
    </source>
</reference>
<dbReference type="EMBL" id="JAINUF010000004">
    <property type="protein sequence ID" value="KAJ8363898.1"/>
    <property type="molecule type" value="Genomic_DNA"/>
</dbReference>
<protein>
    <submittedName>
        <fullName evidence="1">Uncharacterized protein</fullName>
    </submittedName>
</protein>
<keyword evidence="2" id="KW-1185">Reference proteome</keyword>
<dbReference type="AlphaFoldDB" id="A0A9Q1FPV5"/>
<gene>
    <name evidence="1" type="ORF">SKAU_G00127290</name>
</gene>
<proteinExistence type="predicted"/>
<dbReference type="Proteomes" id="UP001152622">
    <property type="component" value="Chromosome 4"/>
</dbReference>
<name>A0A9Q1FPV5_SYNKA</name>
<organism evidence="1 2">
    <name type="scientific">Synaphobranchus kaupii</name>
    <name type="common">Kaup's arrowtooth eel</name>
    <dbReference type="NCBI Taxonomy" id="118154"/>
    <lineage>
        <taxon>Eukaryota</taxon>
        <taxon>Metazoa</taxon>
        <taxon>Chordata</taxon>
        <taxon>Craniata</taxon>
        <taxon>Vertebrata</taxon>
        <taxon>Euteleostomi</taxon>
        <taxon>Actinopterygii</taxon>
        <taxon>Neopterygii</taxon>
        <taxon>Teleostei</taxon>
        <taxon>Anguilliformes</taxon>
        <taxon>Synaphobranchidae</taxon>
        <taxon>Synaphobranchus</taxon>
    </lineage>
</organism>
<sequence>MLEPPFSLSSPESRLLKFHTMSVCTSNTVRAAIKADRERRANLRAHEPPTIFTLRLRENHEIPFLKLHLHESHTTSPWALLLSG</sequence>
<evidence type="ECO:0000313" key="2">
    <source>
        <dbReference type="Proteomes" id="UP001152622"/>
    </source>
</evidence>
<comment type="caution">
    <text evidence="1">The sequence shown here is derived from an EMBL/GenBank/DDBJ whole genome shotgun (WGS) entry which is preliminary data.</text>
</comment>
<evidence type="ECO:0000313" key="1">
    <source>
        <dbReference type="EMBL" id="KAJ8363898.1"/>
    </source>
</evidence>
<accession>A0A9Q1FPV5</accession>